<dbReference type="InterPro" id="IPR027417">
    <property type="entry name" value="P-loop_NTPase"/>
</dbReference>
<accession>A0A424YEE8</accession>
<protein>
    <submittedName>
        <fullName evidence="3">AAA family ATPase</fullName>
    </submittedName>
</protein>
<feature type="region of interest" description="Disordered" evidence="1">
    <location>
        <begin position="731"/>
        <end position="763"/>
    </location>
</feature>
<name>A0A424YEE8_9FIRM</name>
<dbReference type="PANTHER" id="PTHR37291">
    <property type="entry name" value="5-METHYLCYTOSINE-SPECIFIC RESTRICTION ENZYME B"/>
    <property type="match status" value="1"/>
</dbReference>
<dbReference type="InterPro" id="IPR052934">
    <property type="entry name" value="Methyl-DNA_Rec/Restrict_Enz"/>
</dbReference>
<gene>
    <name evidence="3" type="ORF">D5R97_05380</name>
</gene>
<dbReference type="GO" id="GO:0005524">
    <property type="term" value="F:ATP binding"/>
    <property type="evidence" value="ECO:0007669"/>
    <property type="project" value="InterPro"/>
</dbReference>
<dbReference type="Pfam" id="PF07728">
    <property type="entry name" value="AAA_5"/>
    <property type="match status" value="1"/>
</dbReference>
<dbReference type="Gene3D" id="3.40.50.300">
    <property type="entry name" value="P-loop containing nucleotide triphosphate hydrolases"/>
    <property type="match status" value="1"/>
</dbReference>
<dbReference type="InterPro" id="IPR011704">
    <property type="entry name" value="ATPase_dyneun-rel_AAA"/>
</dbReference>
<evidence type="ECO:0000256" key="1">
    <source>
        <dbReference type="SAM" id="MobiDB-lite"/>
    </source>
</evidence>
<evidence type="ECO:0000313" key="4">
    <source>
        <dbReference type="Proteomes" id="UP000285138"/>
    </source>
</evidence>
<evidence type="ECO:0000259" key="2">
    <source>
        <dbReference type="SMART" id="SM00382"/>
    </source>
</evidence>
<dbReference type="EMBL" id="QZAA01000138">
    <property type="protein sequence ID" value="RQD75866.1"/>
    <property type="molecule type" value="Genomic_DNA"/>
</dbReference>
<organism evidence="3 4">
    <name type="scientific">Candidatus Syntrophonatronum acetioxidans</name>
    <dbReference type="NCBI Taxonomy" id="1795816"/>
    <lineage>
        <taxon>Bacteria</taxon>
        <taxon>Bacillati</taxon>
        <taxon>Bacillota</taxon>
        <taxon>Clostridia</taxon>
        <taxon>Eubacteriales</taxon>
        <taxon>Syntrophomonadaceae</taxon>
        <taxon>Candidatus Syntrophonatronum</taxon>
    </lineage>
</organism>
<feature type="compositionally biased region" description="Acidic residues" evidence="1">
    <location>
        <begin position="745"/>
        <end position="755"/>
    </location>
</feature>
<feature type="domain" description="AAA+ ATPase" evidence="2">
    <location>
        <begin position="430"/>
        <end position="618"/>
    </location>
</feature>
<dbReference type="PANTHER" id="PTHR37291:SF1">
    <property type="entry name" value="TYPE IV METHYL-DIRECTED RESTRICTION ENZYME ECOKMCRB SUBUNIT"/>
    <property type="match status" value="1"/>
</dbReference>
<comment type="caution">
    <text evidence="3">The sequence shown here is derived from an EMBL/GenBank/DDBJ whole genome shotgun (WGS) entry which is preliminary data.</text>
</comment>
<proteinExistence type="predicted"/>
<evidence type="ECO:0000313" key="3">
    <source>
        <dbReference type="EMBL" id="RQD75866.1"/>
    </source>
</evidence>
<dbReference type="SUPFAM" id="SSF52540">
    <property type="entry name" value="P-loop containing nucleoside triphosphate hydrolases"/>
    <property type="match status" value="1"/>
</dbReference>
<dbReference type="SMART" id="SM00382">
    <property type="entry name" value="AAA"/>
    <property type="match status" value="1"/>
</dbReference>
<reference evidence="3 4" key="1">
    <citation type="submission" date="2018-08" db="EMBL/GenBank/DDBJ databases">
        <title>The metabolism and importance of syntrophic acetate oxidation coupled to methane or sulfide production in haloalkaline environments.</title>
        <authorList>
            <person name="Timmers P.H.A."/>
            <person name="Vavourakis C.D."/>
            <person name="Sorokin D.Y."/>
            <person name="Sinninghe Damste J.S."/>
            <person name="Muyzer G."/>
            <person name="Stams A.J.M."/>
            <person name="Plugge C.M."/>
        </authorList>
    </citation>
    <scope>NUCLEOTIDE SEQUENCE [LARGE SCALE GENOMIC DNA]</scope>
    <source>
        <strain evidence="3">MSAO_Bac1</strain>
    </source>
</reference>
<dbReference type="InterPro" id="IPR003593">
    <property type="entry name" value="AAA+_ATPase"/>
</dbReference>
<dbReference type="AlphaFoldDB" id="A0A424YEE8"/>
<sequence length="763" mass="87395">MGFKNDILKNKFNDTYQRMLRDNKFLTEEQLKEEYDLFKSKFGPDKLKSLDGETLLETLFNHGNRDSLVYWLEFKNDDEFHTNRYGGIGGGSALKFGIYKRKEDRKWIAGIPKDMIELELNEAINVAREKRDLLVKGSEIIGSMDNNYEESTYLKLQENIDKELDNLGNLGWAHKYFHMIFPDKIDDFHSVEFQNFYLIKMEEKPIKPDARYALAGQYMKLSNQFNMQATCFTGVLMELFGPLHNYWRVGTTEDNQSYWPQMHQGGYVSMGWGNLGDLNKLENMSNKEAREHLKRELSDKYPNTPQVIGKSANQIISFYRDIKENDTVVAVEGEKVLGIGKVLGDYEYRDGLPFPHCISVNWLMTTNNKLPKPKEGLLTTVNQYKDLDNLIAIERLMDSAMNYIYPHKPPHENLVSLTGIIGKIEKILHRKKQLVLYGPPGTGKTYWAEKACVELASIKSFRKIFDDTDDVEKASLLGDGTSKGIVRFCCFHPSYGYEDFIEGFKPSLINGQAVFSLKDGIFKSLCQEAKKNLDKNFYLIIDEINRGDISRIFGELISIIEAGKRGKEMILPLSGEHFSVPENVFIVGTMNTADKSIALLDVALRRRFGFYELMPDYSLLSEITIENLPMGLWLAELNKRIVECVGRDARNLQIGHSYFMEKGTPIKDFDKLSRVIQEDVIPLIEEYCYGDYITLSKIIGSRFVNFSNQEINHELFKSSNKGDLIASLLEPKPEIATSSSVKPEENEEEGPDTDIEGNNGEQE</sequence>
<dbReference type="GO" id="GO:0016887">
    <property type="term" value="F:ATP hydrolysis activity"/>
    <property type="evidence" value="ECO:0007669"/>
    <property type="project" value="InterPro"/>
</dbReference>
<dbReference type="Proteomes" id="UP000285138">
    <property type="component" value="Unassembled WGS sequence"/>
</dbReference>